<dbReference type="EMBL" id="CACRZD030000015">
    <property type="protein sequence ID" value="CAA6671346.1"/>
    <property type="molecule type" value="Genomic_DNA"/>
</dbReference>
<dbReference type="InterPro" id="IPR005381">
    <property type="entry name" value="Znf-XS_domain"/>
</dbReference>
<keyword evidence="8" id="KW-1185">Reference proteome</keyword>
<dbReference type="PANTHER" id="PTHR21596">
    <property type="entry name" value="RIBONUCLEASE P SUBUNIT P38"/>
    <property type="match status" value="1"/>
</dbReference>
<dbReference type="Pfam" id="PF03468">
    <property type="entry name" value="XS"/>
    <property type="match status" value="1"/>
</dbReference>
<dbReference type="Pfam" id="PF03469">
    <property type="entry name" value="XH"/>
    <property type="match status" value="1"/>
</dbReference>
<feature type="coiled-coil region" evidence="3">
    <location>
        <begin position="314"/>
        <end position="481"/>
    </location>
</feature>
<dbReference type="Proteomes" id="UP001189122">
    <property type="component" value="Unassembled WGS sequence"/>
</dbReference>
<proteinExistence type="predicted"/>
<dbReference type="InterPro" id="IPR005380">
    <property type="entry name" value="XS_domain"/>
</dbReference>
<dbReference type="EMBL" id="LR743602">
    <property type="protein sequence ID" value="CAA2632115.1"/>
    <property type="molecule type" value="Genomic_DNA"/>
</dbReference>
<evidence type="ECO:0000313" key="8">
    <source>
        <dbReference type="Proteomes" id="UP001189122"/>
    </source>
</evidence>
<dbReference type="GO" id="GO:0080188">
    <property type="term" value="P:gene silencing by siRNA-directed DNA methylation"/>
    <property type="evidence" value="ECO:0007669"/>
    <property type="project" value="InterPro"/>
</dbReference>
<accession>A0A7I8JMF9</accession>
<feature type="domain" description="Zinc finger-XS" evidence="6">
    <location>
        <begin position="41"/>
        <end position="81"/>
    </location>
</feature>
<evidence type="ECO:0000259" key="5">
    <source>
        <dbReference type="Pfam" id="PF03469"/>
    </source>
</evidence>
<evidence type="ECO:0000313" key="7">
    <source>
        <dbReference type="EMBL" id="CAA2632115.1"/>
    </source>
</evidence>
<feature type="domain" description="XS" evidence="4">
    <location>
        <begin position="112"/>
        <end position="221"/>
    </location>
</feature>
<gene>
    <name evidence="7" type="ORF">SI7747_15017754</name>
</gene>
<evidence type="ECO:0000256" key="1">
    <source>
        <dbReference type="ARBA" id="ARBA00023054"/>
    </source>
</evidence>
<name>A0A7I8JMF9_SPIIN</name>
<organism evidence="7">
    <name type="scientific">Spirodela intermedia</name>
    <name type="common">Intermediate duckweed</name>
    <dbReference type="NCBI Taxonomy" id="51605"/>
    <lineage>
        <taxon>Eukaryota</taxon>
        <taxon>Viridiplantae</taxon>
        <taxon>Streptophyta</taxon>
        <taxon>Embryophyta</taxon>
        <taxon>Tracheophyta</taxon>
        <taxon>Spermatophyta</taxon>
        <taxon>Magnoliopsida</taxon>
        <taxon>Liliopsida</taxon>
        <taxon>Araceae</taxon>
        <taxon>Lemnoideae</taxon>
        <taxon>Spirodela</taxon>
    </lineage>
</organism>
<evidence type="ECO:0000256" key="3">
    <source>
        <dbReference type="SAM" id="Coils"/>
    </source>
</evidence>
<dbReference type="AlphaFoldDB" id="A0A7I8JMF9"/>
<dbReference type="Gene3D" id="3.30.70.2890">
    <property type="entry name" value="XS domain"/>
    <property type="match status" value="1"/>
</dbReference>
<keyword evidence="2" id="KW-0943">RNA-mediated gene silencing</keyword>
<dbReference type="CDD" id="cd12266">
    <property type="entry name" value="RRM_like_XS"/>
    <property type="match status" value="1"/>
</dbReference>
<reference evidence="7 8" key="1">
    <citation type="submission" date="2019-12" db="EMBL/GenBank/DDBJ databases">
        <authorList>
            <person name="Scholz U."/>
            <person name="Mascher M."/>
            <person name="Fiebig A."/>
        </authorList>
    </citation>
    <scope>NUCLEOTIDE SEQUENCE</scope>
</reference>
<feature type="domain" description="Factor of DNA methylation 1-5/IDN2" evidence="5">
    <location>
        <begin position="499"/>
        <end position="626"/>
    </location>
</feature>
<dbReference type="InterPro" id="IPR038588">
    <property type="entry name" value="XS_domain_sf"/>
</dbReference>
<dbReference type="Pfam" id="PF03470">
    <property type="entry name" value="zf-XS"/>
    <property type="match status" value="1"/>
</dbReference>
<dbReference type="InterPro" id="IPR045177">
    <property type="entry name" value="FDM1-5/IDN2"/>
</dbReference>
<keyword evidence="1 3" id="KW-0175">Coiled coil</keyword>
<protein>
    <submittedName>
        <fullName evidence="7">Uncharacterized protein</fullName>
    </submittedName>
</protein>
<dbReference type="InterPro" id="IPR005379">
    <property type="entry name" value="FDM1-5/IDN2_XH"/>
</dbReference>
<dbReference type="PANTHER" id="PTHR21596:SF3">
    <property type="entry name" value="FACTOR OF DNA METHYLATION 1-RELATED"/>
    <property type="match status" value="1"/>
</dbReference>
<evidence type="ECO:0000256" key="2">
    <source>
        <dbReference type="ARBA" id="ARBA00023158"/>
    </source>
</evidence>
<evidence type="ECO:0000259" key="4">
    <source>
        <dbReference type="Pfam" id="PF03468"/>
    </source>
</evidence>
<sequence>MSSEETSNISDSDIDDYEANSYLQLKTGRYKVKNPDGTYRCPFCAGKKKQDFCFKDLIQHAKGIGVSNRKGKTKANHRGLAKYLSVDLGTEAGSSKQLMITEPNPPPNPKQDDQFVWPWRGILVNVPTEWKSGRRVGESATRIKEQLSQFNPLKVHALWNFKGHTGTAVVDFSNDWTGFKDAMAFEKYFEARRFGKKDWDGHKNRGHDMYGWIARDDDYNSEGHIGDHLRKTGDLKTVTDLTMEESRKTDILVANLASQIDVKNRHLHELECKYNETALSLTKLMEEKDKLHETYNGEIRKMQKLARDHSRRIFEENEKLRKQLELRKSELDHRRRQLEELVAENDAERRKLDVEKEKNAKKNTALQLASIEQKNADEKVLNLMIEQKREKEAALGKILQLEKQLDAKQKLELEIEQLKGKLQVMKHMGGEEDTVLEKKMAEMSEELKEKIDDMDAMEDLNRVLLKKERESTDELQEARKELISGLKDSLTGRSFIGIKRMGDLDDKAFQTACKQRFPDDPDVKAAFFSSRWHSELLNPDWHPFRIVTVDGKEKEEVIEDDEKLIQLKEELGDEACKAVITALMEMNEYNPSGRYVVPELWNFKQGRKATLREGIEYVLKRLKTQSASDENFQSKVLSFCLILPKSASSICLSCACLKLPHFSWGGKRGGGGVNFCQDKQVL</sequence>
<evidence type="ECO:0000259" key="6">
    <source>
        <dbReference type="Pfam" id="PF03470"/>
    </source>
</evidence>